<dbReference type="InterPro" id="IPR018310">
    <property type="entry name" value="Put_endonuclease_Z1-dom"/>
</dbReference>
<dbReference type="InterPro" id="IPR027417">
    <property type="entry name" value="P-loop_NTPase"/>
</dbReference>
<evidence type="ECO:0000259" key="1">
    <source>
        <dbReference type="Pfam" id="PF10593"/>
    </source>
</evidence>
<evidence type="ECO:0000313" key="3">
    <source>
        <dbReference type="Proteomes" id="UP000191812"/>
    </source>
</evidence>
<dbReference type="Proteomes" id="UP000191812">
    <property type="component" value="Unassembled WGS sequence"/>
</dbReference>
<protein>
    <recommendedName>
        <fullName evidence="1">Putative endonuclease Z1 domain-containing protein</fullName>
    </recommendedName>
</protein>
<evidence type="ECO:0000313" key="2">
    <source>
        <dbReference type="EMBL" id="CUX58432.1"/>
    </source>
</evidence>
<gene>
    <name evidence="2" type="ORF">AGR13a_Lc30116</name>
</gene>
<keyword evidence="3" id="KW-1185">Reference proteome</keyword>
<dbReference type="Pfam" id="PF10593">
    <property type="entry name" value="Z1"/>
    <property type="match status" value="1"/>
</dbReference>
<dbReference type="EMBL" id="FBWH01000042">
    <property type="protein sequence ID" value="CUX58432.1"/>
    <property type="molecule type" value="Genomic_DNA"/>
</dbReference>
<reference evidence="2 3" key="1">
    <citation type="submission" date="2016-01" db="EMBL/GenBank/DDBJ databases">
        <authorList>
            <person name="Regsiter A."/>
            <person name="william w."/>
        </authorList>
    </citation>
    <scope>NUCLEOTIDE SEQUENCE [LARGE SCALE GENOMIC DNA]</scope>
    <source>
        <strain evidence="2 3">CFBP 6927</strain>
    </source>
</reference>
<comment type="caution">
    <text evidence="2">The sequence shown here is derived from an EMBL/GenBank/DDBJ whole genome shotgun (WGS) entry which is preliminary data.</text>
</comment>
<feature type="domain" description="Putative endonuclease Z1" evidence="1">
    <location>
        <begin position="423"/>
        <end position="656"/>
    </location>
</feature>
<name>A0ABP2BQV6_9HYPH</name>
<sequence>MAEQYDAALAVAQILIGNVLRDGQELTTEIIKAQAVSASSVFGGGIDAEQLAADLVEKFKVFVGPASVLVDDSSAEPWLPGTDRSSWKYWPRYEKYLLHSLPKTVVTQSDADTDLVLGLLGDPQKAGAWDRRGLVVGEVQSGKTTNYTSLVCKAADAGYKVIIVLAGVHESLRMQTQIRLDEGFLGRRSDTREAIGVGLIDPSAEPISATTRSLRGDFNKTIARQLDLPLNSGPPILLVVKKNARNLQNVRNFLAGTNDEVPANHIRGVPLLIIDDESDHASVDTHGQSFGNDMQPDRNFEPTAINSAIRQILRLFEQKAYVGYTATPFANIFIHFKGLTDKEDKDLFPRNFIVNLHPPSNYFGATRAFGLERDDGLSHGNALVRVIDGTDNDKLQLAKWMPARHKQIHEPADVTSDGFPSTLRRAILSFLLACAIRKLRGQVTEHNSMLVHVTRFTRLQKLVFDQIDEFLAKTRRALRYESDGPGTIWDELRRLLDEDFGKTTDILRIEGLQDLGRIPDWRTIAPTLASIADRVRLKEINGQAGDVLDYENFKGEGIDVIAVGGDKLSRGLTLEGLTVSYFARQTEMYDTLLQMGRWFGYRPGYLDLCRLYTTSILEEAFEHIAVASDELRREFDYMQSLRIRPIDYGLKVLSHERLKATAANKRKHAADILIYDTYAGKVSETKSFSLDKTVLENNRDALASLLKALGVSGKSTSPLYTSGDRVRSYDKSLLWKDVHSKVILEFLSDYETEKSARLANSRLWRSYILEQLEESGDLKKWNVAVINGDDDGKPFKVGGLDITGRVRRPDILVNQNSGYRIKRLVTNRDVGIDLDDVAWDRARGYDPTDPLSGAPLREPTSQSNCLVRENMGLNPLLLVYLPHEKDYDGSLPIVGVAIAFPGSERAKRKAVRYTVNAVYIEESIRGQEVDL</sequence>
<dbReference type="SUPFAM" id="SSF52540">
    <property type="entry name" value="P-loop containing nucleoside triphosphate hydrolases"/>
    <property type="match status" value="1"/>
</dbReference>
<dbReference type="RefSeq" id="WP_080837197.1">
    <property type="nucleotide sequence ID" value="NZ_LT009757.1"/>
</dbReference>
<organism evidence="2 3">
    <name type="scientific">Agrobacterium genomosp. 13 str. CFBP 6927</name>
    <dbReference type="NCBI Taxonomy" id="1183428"/>
    <lineage>
        <taxon>Bacteria</taxon>
        <taxon>Pseudomonadati</taxon>
        <taxon>Pseudomonadota</taxon>
        <taxon>Alphaproteobacteria</taxon>
        <taxon>Hyphomicrobiales</taxon>
        <taxon>Rhizobiaceae</taxon>
        <taxon>Rhizobium/Agrobacterium group</taxon>
        <taxon>Agrobacterium</taxon>
        <taxon>Agrobacterium tumefaciens complex</taxon>
    </lineage>
</organism>
<proteinExistence type="predicted"/>
<accession>A0ABP2BQV6</accession>